<keyword evidence="2 3" id="KW-0663">Pyridoxal phosphate</keyword>
<dbReference type="InterPro" id="IPR005814">
    <property type="entry name" value="Aminotrans_3"/>
</dbReference>
<dbReference type="EMBL" id="BAABIG010000092">
    <property type="protein sequence ID" value="GAA4824854.1"/>
    <property type="molecule type" value="Genomic_DNA"/>
</dbReference>
<accession>A0ABP9D571</accession>
<evidence type="ECO:0000256" key="1">
    <source>
        <dbReference type="ARBA" id="ARBA00008954"/>
    </source>
</evidence>
<dbReference type="SUPFAM" id="SSF53383">
    <property type="entry name" value="PLP-dependent transferases"/>
    <property type="match status" value="1"/>
</dbReference>
<name>A0ABP9D571_9ACTN</name>
<gene>
    <name evidence="5" type="ORF">GCM10023220_68300</name>
</gene>
<sequence>MSLPNAPHRTWEERDRSHLLHPFLPDSQQRRVVMVEGEGCVLRDATGREYLDATAGMWLCQVGHGRTEIAEAAARQMSRLEYSTAFWDFTHDRAISLAERLVGLAHPATGRAFFTSGGSEGTETALRMARNFHHRRGAPDRTWVLTRTRAYHGAGYASGELSDFPAYTSGFGPQPGHVHRLTAPYPYAHARSGADGPEDVTEFCLRELEEAIHRIGPHRIAALIGEPVLALGGMVAPPTDYWPRVAELLRAHGILLIMDEVVTAFGRTGSWYSAGQMGVQPDLTVLSKGLTSGYFPLGAVLLTRRIADVLGAGDGFPVGHTYSAHPTGCAVAEANLDIIEREHLLDAAGAIGARLATALAPLEALPLVGEVRQHGLMIGVEVVADKALGRPLPHGTYALADLIRDRTGVLVRGGPRSLTLAPPLVMTPEQADHVGTALFDVLSGHPAPASGEPAPVPAPVQAR</sequence>
<evidence type="ECO:0000313" key="5">
    <source>
        <dbReference type="EMBL" id="GAA4824854.1"/>
    </source>
</evidence>
<dbReference type="PANTHER" id="PTHR43094:SF1">
    <property type="entry name" value="AMINOTRANSFERASE CLASS-III"/>
    <property type="match status" value="1"/>
</dbReference>
<dbReference type="PROSITE" id="PS00600">
    <property type="entry name" value="AA_TRANSFER_CLASS_3"/>
    <property type="match status" value="1"/>
</dbReference>
<dbReference type="InterPro" id="IPR049704">
    <property type="entry name" value="Aminotrans_3_PPA_site"/>
</dbReference>
<reference evidence="6" key="1">
    <citation type="journal article" date="2019" name="Int. J. Syst. Evol. Microbiol.">
        <title>The Global Catalogue of Microorganisms (GCM) 10K type strain sequencing project: providing services to taxonomists for standard genome sequencing and annotation.</title>
        <authorList>
            <consortium name="The Broad Institute Genomics Platform"/>
            <consortium name="The Broad Institute Genome Sequencing Center for Infectious Disease"/>
            <person name="Wu L."/>
            <person name="Ma J."/>
        </authorList>
    </citation>
    <scope>NUCLEOTIDE SEQUENCE [LARGE SCALE GENOMIC DNA]</scope>
    <source>
        <strain evidence="6">JCM 18081</strain>
    </source>
</reference>
<dbReference type="CDD" id="cd00610">
    <property type="entry name" value="OAT_like"/>
    <property type="match status" value="1"/>
</dbReference>
<keyword evidence="5" id="KW-0808">Transferase</keyword>
<dbReference type="RefSeq" id="WP_345624587.1">
    <property type="nucleotide sequence ID" value="NZ_BAABIG010000092.1"/>
</dbReference>
<evidence type="ECO:0000256" key="3">
    <source>
        <dbReference type="RuleBase" id="RU003560"/>
    </source>
</evidence>
<evidence type="ECO:0000313" key="6">
    <source>
        <dbReference type="Proteomes" id="UP001501265"/>
    </source>
</evidence>
<dbReference type="InterPro" id="IPR015424">
    <property type="entry name" value="PyrdxlP-dep_Trfase"/>
</dbReference>
<keyword evidence="5" id="KW-0032">Aminotransferase</keyword>
<evidence type="ECO:0000256" key="4">
    <source>
        <dbReference type="SAM" id="MobiDB-lite"/>
    </source>
</evidence>
<dbReference type="Pfam" id="PF00202">
    <property type="entry name" value="Aminotran_3"/>
    <property type="match status" value="1"/>
</dbReference>
<dbReference type="Proteomes" id="UP001501265">
    <property type="component" value="Unassembled WGS sequence"/>
</dbReference>
<dbReference type="InterPro" id="IPR015421">
    <property type="entry name" value="PyrdxlP-dep_Trfase_major"/>
</dbReference>
<dbReference type="Gene3D" id="3.90.1150.10">
    <property type="entry name" value="Aspartate Aminotransferase, domain 1"/>
    <property type="match status" value="1"/>
</dbReference>
<protein>
    <submittedName>
        <fullName evidence="5">Aminotransferase class III-fold pyridoxal phosphate-dependent enzyme</fullName>
    </submittedName>
</protein>
<dbReference type="PANTHER" id="PTHR43094">
    <property type="entry name" value="AMINOTRANSFERASE"/>
    <property type="match status" value="1"/>
</dbReference>
<proteinExistence type="inferred from homology"/>
<dbReference type="PIRSF" id="PIRSF000521">
    <property type="entry name" value="Transaminase_4ab_Lys_Orn"/>
    <property type="match status" value="1"/>
</dbReference>
<keyword evidence="6" id="KW-1185">Reference proteome</keyword>
<dbReference type="InterPro" id="IPR015422">
    <property type="entry name" value="PyrdxlP-dep_Trfase_small"/>
</dbReference>
<feature type="region of interest" description="Disordered" evidence="4">
    <location>
        <begin position="444"/>
        <end position="463"/>
    </location>
</feature>
<organism evidence="5 6">
    <name type="scientific">Streptomyces ziwulingensis</name>
    <dbReference type="NCBI Taxonomy" id="1045501"/>
    <lineage>
        <taxon>Bacteria</taxon>
        <taxon>Bacillati</taxon>
        <taxon>Actinomycetota</taxon>
        <taxon>Actinomycetes</taxon>
        <taxon>Kitasatosporales</taxon>
        <taxon>Streptomycetaceae</taxon>
        <taxon>Streptomyces</taxon>
    </lineage>
</organism>
<dbReference type="Gene3D" id="3.40.640.10">
    <property type="entry name" value="Type I PLP-dependent aspartate aminotransferase-like (Major domain)"/>
    <property type="match status" value="1"/>
</dbReference>
<feature type="compositionally biased region" description="Pro residues" evidence="4">
    <location>
        <begin position="454"/>
        <end position="463"/>
    </location>
</feature>
<comment type="caution">
    <text evidence="5">The sequence shown here is derived from an EMBL/GenBank/DDBJ whole genome shotgun (WGS) entry which is preliminary data.</text>
</comment>
<dbReference type="GO" id="GO:0008483">
    <property type="term" value="F:transaminase activity"/>
    <property type="evidence" value="ECO:0007669"/>
    <property type="project" value="UniProtKB-KW"/>
</dbReference>
<evidence type="ECO:0000256" key="2">
    <source>
        <dbReference type="ARBA" id="ARBA00022898"/>
    </source>
</evidence>
<comment type="similarity">
    <text evidence="1 3">Belongs to the class-III pyridoxal-phosphate-dependent aminotransferase family.</text>
</comment>